<accession>A0A2G5DB15</accession>
<evidence type="ECO:0000256" key="6">
    <source>
        <dbReference type="SAM" id="Phobius"/>
    </source>
</evidence>
<evidence type="ECO:0000256" key="3">
    <source>
        <dbReference type="ARBA" id="ARBA00022970"/>
    </source>
</evidence>
<evidence type="ECO:0000313" key="8">
    <source>
        <dbReference type="EMBL" id="PIA40720.1"/>
    </source>
</evidence>
<feature type="transmembrane region" description="Helical" evidence="6">
    <location>
        <begin position="234"/>
        <end position="252"/>
    </location>
</feature>
<dbReference type="FunCoup" id="A0A2G5DB15">
    <property type="interactions" value="228"/>
</dbReference>
<keyword evidence="9" id="KW-1185">Reference proteome</keyword>
<dbReference type="STRING" id="218851.A0A2G5DB15"/>
<feature type="transmembrane region" description="Helical" evidence="6">
    <location>
        <begin position="427"/>
        <end position="449"/>
    </location>
</feature>
<comment type="subcellular location">
    <subcellularLocation>
        <location evidence="1">Membrane</location>
        <topology evidence="1">Multi-pass membrane protein</topology>
    </subcellularLocation>
</comment>
<evidence type="ECO:0000256" key="2">
    <source>
        <dbReference type="ARBA" id="ARBA00022692"/>
    </source>
</evidence>
<evidence type="ECO:0000259" key="7">
    <source>
        <dbReference type="Pfam" id="PF01490"/>
    </source>
</evidence>
<feature type="transmembrane region" description="Helical" evidence="6">
    <location>
        <begin position="332"/>
        <end position="354"/>
    </location>
</feature>
<keyword evidence="3" id="KW-0813">Transport</keyword>
<sequence length="462" mass="51073">MPPAVLPLVDLLAHNNNPNILDINDIDYHDDDTTYNNLNPEHKEGTATFFKTCFNGLNALSGVGLLSVPYALSSGGWLSLILLFTIAASTCFTGMLIRRCMDLDPKIRTYPDIGGRAFGKIGRGVVSIVTYSELYLVATGFLILEGDSLHDLFSSVHFDFSWINISGRVGFVIIVALIILPSVWLRDLSILSYVSATGFLACVVIIGSVLWTGAVDGYNEKGKTLNLSRIPTAFAMYTFCYSGHPVFPTLYTSMKDKSQFNKVTNLLGYLFFYVSNTDTDMHHFHLQVLLLCFALCTIGYTLMAILGYLMYGEHVNSQVTLNLPVKRFSSKVALYTTLVIPITKYALIMTPIVSAIENRLTYNKKLLNILIRTLLLVTTVIVALVVPFFGDLTSLTGAFLNSIASIILPCICYLKMSGTYKKWSYELIIILAILIMGVSSGMIGTYSSLSDLVRHLRGNIQK</sequence>
<feature type="transmembrane region" description="Helical" evidence="6">
    <location>
        <begin position="288"/>
        <end position="312"/>
    </location>
</feature>
<dbReference type="PANTHER" id="PTHR22950:SF705">
    <property type="entry name" value="AMINO ACID TRANSPORTER AVT1I-LIKE"/>
    <property type="match status" value="1"/>
</dbReference>
<evidence type="ECO:0000313" key="9">
    <source>
        <dbReference type="Proteomes" id="UP000230069"/>
    </source>
</evidence>
<feature type="transmembrane region" description="Helical" evidence="6">
    <location>
        <begin position="190"/>
        <end position="214"/>
    </location>
</feature>
<dbReference type="AlphaFoldDB" id="A0A2G5DB15"/>
<feature type="domain" description="Amino acid transporter transmembrane" evidence="7">
    <location>
        <begin position="46"/>
        <end position="267"/>
    </location>
</feature>
<reference evidence="8 9" key="1">
    <citation type="submission" date="2017-09" db="EMBL/GenBank/DDBJ databases">
        <title>WGS assembly of Aquilegia coerulea Goldsmith.</title>
        <authorList>
            <person name="Hodges S."/>
            <person name="Kramer E."/>
            <person name="Nordborg M."/>
            <person name="Tomkins J."/>
            <person name="Borevitz J."/>
            <person name="Derieg N."/>
            <person name="Yan J."/>
            <person name="Mihaltcheva S."/>
            <person name="Hayes R.D."/>
            <person name="Rokhsar D."/>
        </authorList>
    </citation>
    <scope>NUCLEOTIDE SEQUENCE [LARGE SCALE GENOMIC DNA]</scope>
    <source>
        <strain evidence="9">cv. Goldsmith</strain>
    </source>
</reference>
<organism evidence="8 9">
    <name type="scientific">Aquilegia coerulea</name>
    <name type="common">Rocky mountain columbine</name>
    <dbReference type="NCBI Taxonomy" id="218851"/>
    <lineage>
        <taxon>Eukaryota</taxon>
        <taxon>Viridiplantae</taxon>
        <taxon>Streptophyta</taxon>
        <taxon>Embryophyta</taxon>
        <taxon>Tracheophyta</taxon>
        <taxon>Spermatophyta</taxon>
        <taxon>Magnoliopsida</taxon>
        <taxon>Ranunculales</taxon>
        <taxon>Ranunculaceae</taxon>
        <taxon>Thalictroideae</taxon>
        <taxon>Aquilegia</taxon>
    </lineage>
</organism>
<dbReference type="GO" id="GO:0015179">
    <property type="term" value="F:L-amino acid transmembrane transporter activity"/>
    <property type="evidence" value="ECO:0007669"/>
    <property type="project" value="TreeGrafter"/>
</dbReference>
<dbReference type="GO" id="GO:0005774">
    <property type="term" value="C:vacuolar membrane"/>
    <property type="evidence" value="ECO:0007669"/>
    <property type="project" value="TreeGrafter"/>
</dbReference>
<feature type="transmembrane region" description="Helical" evidence="6">
    <location>
        <begin position="395"/>
        <end position="415"/>
    </location>
</feature>
<keyword evidence="2 6" id="KW-0812">Transmembrane</keyword>
<dbReference type="InterPro" id="IPR013057">
    <property type="entry name" value="AA_transpt_TM"/>
</dbReference>
<keyword evidence="5 6" id="KW-0472">Membrane</keyword>
<evidence type="ECO:0000256" key="1">
    <source>
        <dbReference type="ARBA" id="ARBA00004141"/>
    </source>
</evidence>
<dbReference type="InParanoid" id="A0A2G5DB15"/>
<evidence type="ECO:0000256" key="5">
    <source>
        <dbReference type="ARBA" id="ARBA00023136"/>
    </source>
</evidence>
<proteinExistence type="predicted"/>
<evidence type="ECO:0000256" key="4">
    <source>
        <dbReference type="ARBA" id="ARBA00022989"/>
    </source>
</evidence>
<name>A0A2G5DB15_AQUCA</name>
<feature type="transmembrane region" description="Helical" evidence="6">
    <location>
        <begin position="163"/>
        <end position="183"/>
    </location>
</feature>
<protein>
    <recommendedName>
        <fullName evidence="7">Amino acid transporter transmembrane domain-containing protein</fullName>
    </recommendedName>
</protein>
<gene>
    <name evidence="8" type="ORF">AQUCO_02400053v1</name>
</gene>
<dbReference type="OrthoDB" id="655540at2759"/>
<keyword evidence="3" id="KW-0029">Amino-acid transport</keyword>
<dbReference type="PANTHER" id="PTHR22950">
    <property type="entry name" value="AMINO ACID TRANSPORTER"/>
    <property type="match status" value="1"/>
</dbReference>
<keyword evidence="4 6" id="KW-1133">Transmembrane helix</keyword>
<dbReference type="EMBL" id="KZ305041">
    <property type="protein sequence ID" value="PIA40720.1"/>
    <property type="molecule type" value="Genomic_DNA"/>
</dbReference>
<dbReference type="Pfam" id="PF01490">
    <property type="entry name" value="Aa_trans"/>
    <property type="match status" value="2"/>
</dbReference>
<feature type="transmembrane region" description="Helical" evidence="6">
    <location>
        <begin position="76"/>
        <end position="97"/>
    </location>
</feature>
<feature type="transmembrane region" description="Helical" evidence="6">
    <location>
        <begin position="125"/>
        <end position="143"/>
    </location>
</feature>
<feature type="domain" description="Amino acid transporter transmembrane" evidence="7">
    <location>
        <begin position="283"/>
        <end position="448"/>
    </location>
</feature>
<dbReference type="Proteomes" id="UP000230069">
    <property type="component" value="Unassembled WGS sequence"/>
</dbReference>
<feature type="transmembrane region" description="Helical" evidence="6">
    <location>
        <begin position="366"/>
        <end position="389"/>
    </location>
</feature>